<dbReference type="RefSeq" id="WP_326125183.1">
    <property type="nucleotide sequence ID" value="NZ_JARSFG010000039.1"/>
</dbReference>
<dbReference type="Proteomes" id="UP001344888">
    <property type="component" value="Unassembled WGS sequence"/>
</dbReference>
<dbReference type="AlphaFoldDB" id="A0AAW9NX62"/>
<protein>
    <submittedName>
        <fullName evidence="1">YwqG family protein</fullName>
    </submittedName>
</protein>
<sequence>MTNKSTLQLPQEFEQYRAIIEETVQPVVQINTIERNTTLFESKFEGNPYFPLTMEYPKNEQGQPLKLLAQINFADVPKHLSHFPTEGILQFYIDGYDDVLGMDFDNGKNQAGFRVIFHEQIIQDESQLMQDFSFVQLQDEELYFPVEKEMALSFDTAFEPLMIDDFRSNEIYATIQQQLEENEELEDKFYDTFSGTGHKIGGYPFFTQEDPRAYGDYTDSTILLLQVDSIGDHIMWGDVGVGNFFITEGELKRKDFSNVLYNWDCH</sequence>
<dbReference type="InterPro" id="IPR035948">
    <property type="entry name" value="YwqG-like_sf"/>
</dbReference>
<accession>A0AAW9NX62</accession>
<evidence type="ECO:0000313" key="2">
    <source>
        <dbReference type="Proteomes" id="UP001344888"/>
    </source>
</evidence>
<dbReference type="SUPFAM" id="SSF103032">
    <property type="entry name" value="Hypothetical protein YwqG"/>
    <property type="match status" value="1"/>
</dbReference>
<evidence type="ECO:0000313" key="1">
    <source>
        <dbReference type="EMBL" id="MEC1180680.1"/>
    </source>
</evidence>
<dbReference type="InterPro" id="IPR015315">
    <property type="entry name" value="DUF1963"/>
</dbReference>
<proteinExistence type="predicted"/>
<gene>
    <name evidence="1" type="ORF">P9B03_19645</name>
</gene>
<dbReference type="PANTHER" id="PTHR36436">
    <property type="entry name" value="SLL5081 PROTEIN"/>
    <property type="match status" value="1"/>
</dbReference>
<dbReference type="Gene3D" id="2.30.320.10">
    <property type="entry name" value="YwqG-like"/>
    <property type="match status" value="1"/>
</dbReference>
<dbReference type="Pfam" id="PF09234">
    <property type="entry name" value="DUF1963"/>
    <property type="match status" value="1"/>
</dbReference>
<dbReference type="PANTHER" id="PTHR36436:SF6">
    <property type="entry name" value="SLL5081 PROTEIN"/>
    <property type="match status" value="1"/>
</dbReference>
<organism evidence="1 2">
    <name type="scientific">Metasolibacillus meyeri</name>
    <dbReference type="NCBI Taxonomy" id="1071052"/>
    <lineage>
        <taxon>Bacteria</taxon>
        <taxon>Bacillati</taxon>
        <taxon>Bacillota</taxon>
        <taxon>Bacilli</taxon>
        <taxon>Bacillales</taxon>
        <taxon>Caryophanaceae</taxon>
        <taxon>Metasolibacillus</taxon>
    </lineage>
</organism>
<name>A0AAW9NX62_9BACL</name>
<reference evidence="1 2" key="1">
    <citation type="submission" date="2023-03" db="EMBL/GenBank/DDBJ databases">
        <title>Bacillus Genome Sequencing.</title>
        <authorList>
            <person name="Dunlap C."/>
        </authorList>
    </citation>
    <scope>NUCLEOTIDE SEQUENCE [LARGE SCALE GENOMIC DNA]</scope>
    <source>
        <strain evidence="1 2">B-59205</strain>
    </source>
</reference>
<dbReference type="EMBL" id="JARSFG010000039">
    <property type="protein sequence ID" value="MEC1180680.1"/>
    <property type="molecule type" value="Genomic_DNA"/>
</dbReference>
<comment type="caution">
    <text evidence="1">The sequence shown here is derived from an EMBL/GenBank/DDBJ whole genome shotgun (WGS) entry which is preliminary data.</text>
</comment>
<keyword evidence="2" id="KW-1185">Reference proteome</keyword>